<keyword evidence="2" id="KW-1185">Reference proteome</keyword>
<dbReference type="STRING" id="1160895.CM19_10620"/>
<gene>
    <name evidence="1" type="ORF">CM19_10620</name>
</gene>
<accession>A0A031LLZ3</accession>
<organism evidence="1 2">
    <name type="scientific">Candidatus Acidianus copahuensis</name>
    <dbReference type="NCBI Taxonomy" id="1160895"/>
    <lineage>
        <taxon>Archaea</taxon>
        <taxon>Thermoproteota</taxon>
        <taxon>Thermoprotei</taxon>
        <taxon>Sulfolobales</taxon>
        <taxon>Sulfolobaceae</taxon>
        <taxon>Acidianus</taxon>
    </lineage>
</organism>
<protein>
    <recommendedName>
        <fullName evidence="3">DUF1641 domain-containing protein</fullName>
    </recommendedName>
</protein>
<evidence type="ECO:0000313" key="2">
    <source>
        <dbReference type="Proteomes" id="UP000024332"/>
    </source>
</evidence>
<dbReference type="AlphaFoldDB" id="A0A031LLZ3"/>
<evidence type="ECO:0000313" key="1">
    <source>
        <dbReference type="EMBL" id="EZQ02251.1"/>
    </source>
</evidence>
<dbReference type="InterPro" id="IPR016024">
    <property type="entry name" value="ARM-type_fold"/>
</dbReference>
<dbReference type="Proteomes" id="UP000024332">
    <property type="component" value="Unassembled WGS sequence"/>
</dbReference>
<evidence type="ECO:0008006" key="3">
    <source>
        <dbReference type="Google" id="ProtNLM"/>
    </source>
</evidence>
<sequence>MEKLLLFGEKMEANVEKLVSKLDDKKLEELSEFLDQIPVINDTLKRVKDLRDSGALDSLINLSYIAKVLKDMLNDEAIQNLGDMLSSFASLMTSFKGKDAQVDELMNLLPVATELMQKVKQLKDSGTLDVLVNFSYSLKSLRDALNDEAMENLANQIGHLLELTSTLDTQRVEGLKNILGQSKELSEILSRLIELKNSGTLDVLVNLAYGLKSLRDALNDEAITNLGTTLSLLFDFLPKGLEFLERAMDPVFANMINVLTSDEAKKIISNPPNITIGGLIKSMSDQDVQRGLGILISMAKVLGKNYKI</sequence>
<dbReference type="Pfam" id="PF07849">
    <property type="entry name" value="DUF1641"/>
    <property type="match status" value="1"/>
</dbReference>
<dbReference type="SUPFAM" id="SSF48371">
    <property type="entry name" value="ARM repeat"/>
    <property type="match status" value="1"/>
</dbReference>
<comment type="caution">
    <text evidence="1">The sequence shown here is derived from an EMBL/GenBank/DDBJ whole genome shotgun (WGS) entry which is preliminary data.</text>
</comment>
<dbReference type="InterPro" id="IPR012440">
    <property type="entry name" value="DUF1641"/>
</dbReference>
<reference evidence="1 2" key="1">
    <citation type="submission" date="2014-03" db="EMBL/GenBank/DDBJ databases">
        <title>Draft genome sequence of the novel thermoacidophilic archaea Acidianus copahuensis ALE1 strain, isolated from Copahue volcanic area in Neuquen Argentina.</title>
        <authorList>
            <person name="Urbieta M.S."/>
            <person name="Rascovan N."/>
            <person name="Castro C."/>
            <person name="Revale S."/>
            <person name="Giaveno M.A."/>
            <person name="Vazquez M.P."/>
            <person name="Donati E.R."/>
        </authorList>
    </citation>
    <scope>NUCLEOTIDE SEQUENCE [LARGE SCALE GENOMIC DNA]</scope>
    <source>
        <strain evidence="1 2">ALE1</strain>
    </source>
</reference>
<name>A0A031LLZ3_9CREN</name>
<dbReference type="PANTHER" id="PTHR38433">
    <property type="match status" value="1"/>
</dbReference>
<dbReference type="EMBL" id="JFZT01000052">
    <property type="protein sequence ID" value="EZQ02251.1"/>
    <property type="molecule type" value="Genomic_DNA"/>
</dbReference>
<proteinExistence type="predicted"/>
<dbReference type="PANTHER" id="PTHR38433:SF1">
    <property type="entry name" value="DUF1641 DOMAIN-CONTAINING PROTEIN"/>
    <property type="match status" value="1"/>
</dbReference>